<feature type="region of interest" description="Disordered" evidence="2">
    <location>
        <begin position="133"/>
        <end position="159"/>
    </location>
</feature>
<accession>A0A8D1LHK5</accession>
<evidence type="ECO:0000256" key="1">
    <source>
        <dbReference type="ARBA" id="ARBA00010319"/>
    </source>
</evidence>
<dbReference type="InterPro" id="IPR028091">
    <property type="entry name" value="FAM91_N_dom"/>
</dbReference>
<protein>
    <recommendedName>
        <fullName evidence="7">Family with sequence similarity 91 member A1</fullName>
    </recommendedName>
</protein>
<evidence type="ECO:0008006" key="7">
    <source>
        <dbReference type="Google" id="ProtNLM"/>
    </source>
</evidence>
<evidence type="ECO:0000313" key="6">
    <source>
        <dbReference type="Proteomes" id="UP000694571"/>
    </source>
</evidence>
<evidence type="ECO:0000259" key="4">
    <source>
        <dbReference type="Pfam" id="PF14648"/>
    </source>
</evidence>
<organism evidence="5 6">
    <name type="scientific">Sus scrofa</name>
    <name type="common">Pig</name>
    <dbReference type="NCBI Taxonomy" id="9823"/>
    <lineage>
        <taxon>Eukaryota</taxon>
        <taxon>Metazoa</taxon>
        <taxon>Chordata</taxon>
        <taxon>Craniata</taxon>
        <taxon>Vertebrata</taxon>
        <taxon>Euteleostomi</taxon>
        <taxon>Mammalia</taxon>
        <taxon>Eutheria</taxon>
        <taxon>Laurasiatheria</taxon>
        <taxon>Artiodactyla</taxon>
        <taxon>Suina</taxon>
        <taxon>Suidae</taxon>
        <taxon>Sus</taxon>
    </lineage>
</organism>
<evidence type="ECO:0000256" key="2">
    <source>
        <dbReference type="SAM" id="MobiDB-lite"/>
    </source>
</evidence>
<dbReference type="Pfam" id="PF14648">
    <property type="entry name" value="FAM91_C"/>
    <property type="match status" value="1"/>
</dbReference>
<feature type="region of interest" description="Disordered" evidence="2">
    <location>
        <begin position="197"/>
        <end position="234"/>
    </location>
</feature>
<feature type="domain" description="FAM91 C-terminal" evidence="4">
    <location>
        <begin position="618"/>
        <end position="1063"/>
    </location>
</feature>
<sequence>MQQLSGGEGSLDLCPTPLLGVKLCLEHSFLSLGPAHPASVQGWLWRARAHSSRTSKLAMAPPSQVSPSRAAHPSACNCLLLGSHLRASRSSSNGTMQAQLIHPETDRGTGSARVGEPYLGTLRLYLLRPDPSVEGAGLEPRAPPPSPSLAGGSDAPRSHFRRAETRKKLGAAEAPGRLSSLLACPVARAAPSRREPWPWGIPGRPQFEARGLPRAPGRPRAGRREASFQPRSWPLPPARAPGIMNIDVEFHIRHNYPWSKLPANVRQSLGNSQREYEKQVVLYSIRNQLRYRNNLVKHVKKDERKYYEELLRYSRDHLMLYPYHLSDIMVKGLRITPFSYYTGIMEDIMNSEKSYDSLPNFTAADCLRLLGIGRNQYIDLMNQCRSSKKFFRRKTARDLLPVKPVEIAIEAWWVVQAGYITEDDIKICTLPEKCAIDKIIDAGPQLSGSLDYNVVHSLYNKGFIYLDVPISDDSCIAVPPLEGFVMNRVQGDYFETLLYKIFVSIDEHTNVAELANVLEIDLSLVKNAVSMYCRLGFAHKKGQVINLDQLHSSWKNVPSVNRLKSTLDPQKMLLSWDGGESRSPVQEASSATDTDTNSQEDAADTASLSSLSLSTGYTKRIAFLFDSTLTAFLMMGNLSPNLKSHAVTMFEVGKLSDESLDSFLIELEKVQSTGEGEAQRYFDHALTLRNTILFLRHNKDLVAQTAQPDQPNYGFPLDLLRCESLLGLDPATCSRVLNKNYTLLVSMAPLTNEIRPVSSCTPQHIGPAIPEVSSVWFKLYIYHITRQGPPSLLLSKGTRLRKLPDIFQGYDRLLITSWGHDPGVVPTSNVLTMLNDALTHSAVLIQGHGLHGIGETVHIPFPFDETELQGEFTRVNMGVHKALQILRSKVDLQHFCGYVTMLNASSQLANRKLSDASDERGEPDLASGSDVNGSTESFEMVIEEAAVDSATKQNSVATTEADWVPLELCFGIPLFSSELNQKVCRKIATHGLCRKESLQNLLHSSRKLSLQVLNFVHSFQESASPLDIHTEASFSGLLSQSSCADVGVPLPAKNLIFKDGILTEWSGWSPSLLLLANLHMQ</sequence>
<name>A0A8D1LHK5_PIG</name>
<dbReference type="Pfam" id="PF14647">
    <property type="entry name" value="FAM91_N"/>
    <property type="match status" value="1"/>
</dbReference>
<feature type="compositionally biased region" description="Low complexity" evidence="2">
    <location>
        <begin position="209"/>
        <end position="219"/>
    </location>
</feature>
<dbReference type="InterPro" id="IPR039199">
    <property type="entry name" value="FAM91"/>
</dbReference>
<dbReference type="AlphaFoldDB" id="A0A8D1LHK5"/>
<dbReference type="PANTHER" id="PTHR28441">
    <property type="entry name" value="PROTEIN FAM91A1"/>
    <property type="match status" value="1"/>
</dbReference>
<feature type="compositionally biased region" description="Basic and acidic residues" evidence="2">
    <location>
        <begin position="913"/>
        <end position="923"/>
    </location>
</feature>
<dbReference type="PANTHER" id="PTHR28441:SF2">
    <property type="entry name" value="PROTEIN FAM91A1"/>
    <property type="match status" value="1"/>
</dbReference>
<dbReference type="Ensembl" id="ENSSSCT00050020347.1">
    <property type="protein sequence ID" value="ENSSSCP00050008476.1"/>
    <property type="gene ID" value="ENSSSCG00050015020.1"/>
</dbReference>
<feature type="region of interest" description="Disordered" evidence="2">
    <location>
        <begin position="913"/>
        <end position="934"/>
    </location>
</feature>
<gene>
    <name evidence="5" type="primary">FAM91A1</name>
</gene>
<comment type="similarity">
    <text evidence="1">Belongs to the FAM91 family.</text>
</comment>
<dbReference type="Proteomes" id="UP000694571">
    <property type="component" value="Unplaced"/>
</dbReference>
<evidence type="ECO:0000313" key="5">
    <source>
        <dbReference type="Ensembl" id="ENSSSCP00050008476.1"/>
    </source>
</evidence>
<feature type="domain" description="FAM91 N-terminal" evidence="3">
    <location>
        <begin position="251"/>
        <end position="555"/>
    </location>
</feature>
<reference evidence="5" key="1">
    <citation type="submission" date="2025-08" db="UniProtKB">
        <authorList>
            <consortium name="Ensembl"/>
        </authorList>
    </citation>
    <scope>IDENTIFICATION</scope>
</reference>
<feature type="compositionally biased region" description="Polar residues" evidence="2">
    <location>
        <begin position="583"/>
        <end position="600"/>
    </location>
</feature>
<proteinExistence type="inferred from homology"/>
<evidence type="ECO:0000259" key="3">
    <source>
        <dbReference type="Pfam" id="PF14647"/>
    </source>
</evidence>
<feature type="region of interest" description="Disordered" evidence="2">
    <location>
        <begin position="577"/>
        <end position="605"/>
    </location>
</feature>
<dbReference type="InterPro" id="IPR028097">
    <property type="entry name" value="FAM91_C_dom"/>
</dbReference>